<evidence type="ECO:0000313" key="2">
    <source>
        <dbReference type="EMBL" id="SNR80718.1"/>
    </source>
</evidence>
<dbReference type="Pfam" id="PF08240">
    <property type="entry name" value="ADH_N"/>
    <property type="match status" value="1"/>
</dbReference>
<dbReference type="PANTHER" id="PTHR43677:SF4">
    <property type="entry name" value="QUINONE OXIDOREDUCTASE-LIKE PROTEIN 2"/>
    <property type="match status" value="1"/>
</dbReference>
<dbReference type="InterPro" id="IPR013154">
    <property type="entry name" value="ADH-like_N"/>
</dbReference>
<dbReference type="PANTHER" id="PTHR43677">
    <property type="entry name" value="SHORT-CHAIN DEHYDROGENASE/REDUCTASE"/>
    <property type="match status" value="1"/>
</dbReference>
<organism evidence="2 3">
    <name type="scientific">Blastococcus mobilis</name>
    <dbReference type="NCBI Taxonomy" id="1938746"/>
    <lineage>
        <taxon>Bacteria</taxon>
        <taxon>Bacillati</taxon>
        <taxon>Actinomycetota</taxon>
        <taxon>Actinomycetes</taxon>
        <taxon>Geodermatophilales</taxon>
        <taxon>Geodermatophilaceae</taxon>
        <taxon>Blastococcus</taxon>
    </lineage>
</organism>
<evidence type="ECO:0000313" key="3">
    <source>
        <dbReference type="Proteomes" id="UP000198403"/>
    </source>
</evidence>
<keyword evidence="3" id="KW-1185">Reference proteome</keyword>
<sequence length="133" mass="14201">MVMRRVLAREFGPPEDLVVEKAAVPSPDEGRVLVEMRAGVVSFVNSLLVRGAYQVRHPLPFVPGTTGVGIVRAVGPGCGTSWVGRRVAITQLEGGCLATHTLVRRDALALVPDDVPDPLGPRCWRPGPRCSSP</sequence>
<dbReference type="InterPro" id="IPR011032">
    <property type="entry name" value="GroES-like_sf"/>
</dbReference>
<protein>
    <submittedName>
        <fullName evidence="2">Alcohol dehydrogenase GroES-like domain-containing protein</fullName>
    </submittedName>
</protein>
<feature type="domain" description="Alcohol dehydrogenase-like N-terminal" evidence="1">
    <location>
        <begin position="29"/>
        <end position="99"/>
    </location>
</feature>
<dbReference type="AlphaFoldDB" id="A0A238ZCJ6"/>
<evidence type="ECO:0000259" key="1">
    <source>
        <dbReference type="Pfam" id="PF08240"/>
    </source>
</evidence>
<dbReference type="OrthoDB" id="4190732at2"/>
<dbReference type="Proteomes" id="UP000198403">
    <property type="component" value="Unassembled WGS sequence"/>
</dbReference>
<dbReference type="EMBL" id="FZNO01000027">
    <property type="protein sequence ID" value="SNR80718.1"/>
    <property type="molecule type" value="Genomic_DNA"/>
</dbReference>
<reference evidence="2 3" key="1">
    <citation type="submission" date="2017-06" db="EMBL/GenBank/DDBJ databases">
        <authorList>
            <person name="Kim H.J."/>
            <person name="Triplett B.A."/>
        </authorList>
    </citation>
    <scope>NUCLEOTIDE SEQUENCE [LARGE SCALE GENOMIC DNA]</scope>
    <source>
        <strain evidence="2 3">DSM 44272</strain>
    </source>
</reference>
<accession>A0A238ZCJ6</accession>
<dbReference type="Gene3D" id="3.90.180.10">
    <property type="entry name" value="Medium-chain alcohol dehydrogenases, catalytic domain"/>
    <property type="match status" value="1"/>
</dbReference>
<dbReference type="RefSeq" id="WP_089338293.1">
    <property type="nucleotide sequence ID" value="NZ_FZNO01000027.1"/>
</dbReference>
<gene>
    <name evidence="2" type="ORF">SAMN06272737_12715</name>
</gene>
<dbReference type="SUPFAM" id="SSF50129">
    <property type="entry name" value="GroES-like"/>
    <property type="match status" value="1"/>
</dbReference>
<dbReference type="InterPro" id="IPR051397">
    <property type="entry name" value="Zn-ADH-like_protein"/>
</dbReference>
<dbReference type="GO" id="GO:0016491">
    <property type="term" value="F:oxidoreductase activity"/>
    <property type="evidence" value="ECO:0007669"/>
    <property type="project" value="TreeGrafter"/>
</dbReference>
<name>A0A238ZCJ6_9ACTN</name>
<proteinExistence type="predicted"/>